<reference evidence="1 2" key="1">
    <citation type="journal article" date="2023" name="Sci. Data">
        <title>Genome assembly of the Korean intertidal mud-creeper Batillaria attramentaria.</title>
        <authorList>
            <person name="Patra A.K."/>
            <person name="Ho P.T."/>
            <person name="Jun S."/>
            <person name="Lee S.J."/>
            <person name="Kim Y."/>
            <person name="Won Y.J."/>
        </authorList>
    </citation>
    <scope>NUCLEOTIDE SEQUENCE [LARGE SCALE GENOMIC DNA]</scope>
    <source>
        <strain evidence="1">Wonlab-2016</strain>
    </source>
</reference>
<name>A0ABD0JKR3_9CAEN</name>
<gene>
    <name evidence="1" type="ORF">BaRGS_00033369</name>
</gene>
<dbReference type="Proteomes" id="UP001519460">
    <property type="component" value="Unassembled WGS sequence"/>
</dbReference>
<accession>A0ABD0JKR3</accession>
<organism evidence="1 2">
    <name type="scientific">Batillaria attramentaria</name>
    <dbReference type="NCBI Taxonomy" id="370345"/>
    <lineage>
        <taxon>Eukaryota</taxon>
        <taxon>Metazoa</taxon>
        <taxon>Spiralia</taxon>
        <taxon>Lophotrochozoa</taxon>
        <taxon>Mollusca</taxon>
        <taxon>Gastropoda</taxon>
        <taxon>Caenogastropoda</taxon>
        <taxon>Sorbeoconcha</taxon>
        <taxon>Cerithioidea</taxon>
        <taxon>Batillariidae</taxon>
        <taxon>Batillaria</taxon>
    </lineage>
</organism>
<comment type="caution">
    <text evidence="1">The sequence shown here is derived from an EMBL/GenBank/DDBJ whole genome shotgun (WGS) entry which is preliminary data.</text>
</comment>
<evidence type="ECO:0000313" key="2">
    <source>
        <dbReference type="Proteomes" id="UP001519460"/>
    </source>
</evidence>
<dbReference type="EMBL" id="JACVVK020000407">
    <property type="protein sequence ID" value="KAK7475419.1"/>
    <property type="molecule type" value="Genomic_DNA"/>
</dbReference>
<keyword evidence="2" id="KW-1185">Reference proteome</keyword>
<proteinExistence type="predicted"/>
<feature type="non-terminal residue" evidence="1">
    <location>
        <position position="1"/>
    </location>
</feature>
<evidence type="ECO:0000313" key="1">
    <source>
        <dbReference type="EMBL" id="KAK7475419.1"/>
    </source>
</evidence>
<protein>
    <submittedName>
        <fullName evidence="1">Uncharacterized protein</fullName>
    </submittedName>
</protein>
<sequence>KNAGGAICKCQSRPAKKQLLSESRYLCSRDPDGVPVNDRAIGVAGWPENTCS</sequence>
<dbReference type="AlphaFoldDB" id="A0ABD0JKR3"/>